<keyword evidence="1" id="KW-0540">Nuclease</keyword>
<keyword evidence="2" id="KW-0378">Hydrolase</keyword>
<dbReference type="EMBL" id="CP001669">
    <property type="protein sequence ID" value="AFZ80063.1"/>
    <property type="molecule type" value="Genomic_DNA"/>
</dbReference>
<dbReference type="GeneID" id="15803932"/>
<dbReference type="STRING" id="1537102.L0AXT3"/>
<dbReference type="eggNOG" id="ENOG502SZDY">
    <property type="taxonomic scope" value="Eukaryota"/>
</dbReference>
<proteinExistence type="predicted"/>
<reference evidence="8 9" key="1">
    <citation type="journal article" date="2012" name="BMC Genomics">
        <title>Comparative genomic analysis and phylogenetic position of Theileria equi.</title>
        <authorList>
            <person name="Kappmeyer L.S."/>
            <person name="Thiagarajan M."/>
            <person name="Herndon D.R."/>
            <person name="Ramsay J.D."/>
            <person name="Caler E."/>
            <person name="Djikeng A."/>
            <person name="Gillespie J.J."/>
            <person name="Lau A.O."/>
            <person name="Roalson E.H."/>
            <person name="Silva J.C."/>
            <person name="Silva M.G."/>
            <person name="Suarez C.E."/>
            <person name="Ueti M.W."/>
            <person name="Nene V.M."/>
            <person name="Mealey R.H."/>
            <person name="Knowles D.P."/>
            <person name="Brayton K.A."/>
        </authorList>
    </citation>
    <scope>NUCLEOTIDE SEQUENCE [LARGE SCALE GENOMIC DNA]</scope>
    <source>
        <strain evidence="8 9">WA</strain>
    </source>
</reference>
<dbReference type="PANTHER" id="PTHR13522:SF3">
    <property type="entry name" value="U6 SNRNA PHOSPHODIESTERASE 1"/>
    <property type="match status" value="1"/>
</dbReference>
<dbReference type="GO" id="GO:0034477">
    <property type="term" value="P:U6 snRNA 3'-end processing"/>
    <property type="evidence" value="ECO:0007669"/>
    <property type="project" value="InterPro"/>
</dbReference>
<evidence type="ECO:0000313" key="9">
    <source>
        <dbReference type="Proteomes" id="UP000031512"/>
    </source>
</evidence>
<organism evidence="8 9">
    <name type="scientific">Theileria equi strain WA</name>
    <dbReference type="NCBI Taxonomy" id="1537102"/>
    <lineage>
        <taxon>Eukaryota</taxon>
        <taxon>Sar</taxon>
        <taxon>Alveolata</taxon>
        <taxon>Apicomplexa</taxon>
        <taxon>Aconoidasida</taxon>
        <taxon>Piroplasmida</taxon>
        <taxon>Theileriidae</taxon>
        <taxon>Theileria</taxon>
    </lineage>
</organism>
<gene>
    <name evidence="8" type="ORF">BEWA_029130</name>
</gene>
<dbReference type="InterPro" id="IPR027521">
    <property type="entry name" value="Usb1"/>
</dbReference>
<dbReference type="KEGG" id="beq:BEWA_029130"/>
<evidence type="ECO:0000256" key="7">
    <source>
        <dbReference type="SAM" id="MobiDB-lite"/>
    </source>
</evidence>
<keyword evidence="3" id="KW-0456">Lyase</keyword>
<dbReference type="GO" id="GO:0000175">
    <property type="term" value="F:3'-5'-RNA exonuclease activity"/>
    <property type="evidence" value="ECO:0007669"/>
    <property type="project" value="TreeGrafter"/>
</dbReference>
<dbReference type="VEuPathDB" id="PiroplasmaDB:BEWA_029130"/>
<evidence type="ECO:0000256" key="2">
    <source>
        <dbReference type="ARBA" id="ARBA00022801"/>
    </source>
</evidence>
<evidence type="ECO:0000256" key="5">
    <source>
        <dbReference type="ARBA" id="ARBA00029543"/>
    </source>
</evidence>
<dbReference type="Gene3D" id="3.90.1140.10">
    <property type="entry name" value="Cyclic phosphodiesterase"/>
    <property type="match status" value="1"/>
</dbReference>
<dbReference type="RefSeq" id="XP_004829729.1">
    <property type="nucleotide sequence ID" value="XM_004829672.1"/>
</dbReference>
<dbReference type="OrthoDB" id="49151at2759"/>
<accession>L0AXT3</accession>
<keyword evidence="4" id="KW-0539">Nucleus</keyword>
<name>L0AXT3_THEEQ</name>
<evidence type="ECO:0000256" key="3">
    <source>
        <dbReference type="ARBA" id="ARBA00023239"/>
    </source>
</evidence>
<dbReference type="GO" id="GO:0005634">
    <property type="term" value="C:nucleus"/>
    <property type="evidence" value="ECO:0007669"/>
    <property type="project" value="TreeGrafter"/>
</dbReference>
<dbReference type="AlphaFoldDB" id="L0AXT3"/>
<evidence type="ECO:0000256" key="4">
    <source>
        <dbReference type="ARBA" id="ARBA00023242"/>
    </source>
</evidence>
<evidence type="ECO:0000256" key="6">
    <source>
        <dbReference type="ARBA" id="ARBA00030030"/>
    </source>
</evidence>
<evidence type="ECO:0000256" key="1">
    <source>
        <dbReference type="ARBA" id="ARBA00022722"/>
    </source>
</evidence>
<dbReference type="Proteomes" id="UP000031512">
    <property type="component" value="Chromosome 1"/>
</dbReference>
<keyword evidence="9" id="KW-1185">Reference proteome</keyword>
<protein>
    <recommendedName>
        <fullName evidence="5">U6 snRNA phosphodiesterase 1</fullName>
    </recommendedName>
    <alternativeName>
        <fullName evidence="6">3'-5' RNA exonuclease USB1</fullName>
    </alternativeName>
</protein>
<sequence length="268" mass="30842">MAGRVRNLPHIDGNFHTLVYIKDQHLRKEENVQQLLRKNDEFSQPVDSDNTEDSFSDSDVNSGQNGGKFDHNYAHLSLCKPLYLRKQFIDPFLTKLKQQLSHIKPFYLMLDKRIAICANEAKNRFFAVLPVDGMCRDQSILPIIDIVDNVVESFGFQRYYTQRLPHVSVASTGDISHAMEKLYSEEGNRDDHSTHHWNNVEEYLGNCNATHCINLGIDEARAHVDYTFNMQESLADSIKEDLEDKIYIYVDEIHVLVGARDTLVKLAI</sequence>
<feature type="region of interest" description="Disordered" evidence="7">
    <location>
        <begin position="38"/>
        <end position="62"/>
    </location>
</feature>
<dbReference type="PANTHER" id="PTHR13522">
    <property type="entry name" value="U6 SNRNA PHOSPHODIESTERASE 1"/>
    <property type="match status" value="1"/>
</dbReference>
<evidence type="ECO:0000313" key="8">
    <source>
        <dbReference type="EMBL" id="AFZ80063.1"/>
    </source>
</evidence>
<dbReference type="GO" id="GO:0016829">
    <property type="term" value="F:lyase activity"/>
    <property type="evidence" value="ECO:0007669"/>
    <property type="project" value="UniProtKB-KW"/>
</dbReference>
<dbReference type="Pfam" id="PF09749">
    <property type="entry name" value="HVSL"/>
    <property type="match status" value="1"/>
</dbReference>